<dbReference type="EMBL" id="CP030074">
    <property type="protein sequence ID" value="AWW43227.1"/>
    <property type="molecule type" value="Genomic_DNA"/>
</dbReference>
<dbReference type="GO" id="GO:0006629">
    <property type="term" value="P:lipid metabolic process"/>
    <property type="evidence" value="ECO:0007669"/>
    <property type="project" value="InterPro"/>
</dbReference>
<evidence type="ECO:0000313" key="4">
    <source>
        <dbReference type="Proteomes" id="UP000249616"/>
    </source>
</evidence>
<evidence type="ECO:0000313" key="3">
    <source>
        <dbReference type="EMBL" id="AWW43227.1"/>
    </source>
</evidence>
<name>A0A2Z4JE16_9ACTN</name>
<organism evidence="3 4">
    <name type="scientific">Streptomyces cadmiisoli</name>
    <dbReference type="NCBI Taxonomy" id="2184053"/>
    <lineage>
        <taxon>Bacteria</taxon>
        <taxon>Bacillati</taxon>
        <taxon>Actinomycetota</taxon>
        <taxon>Actinomycetes</taxon>
        <taxon>Kitasatosporales</taxon>
        <taxon>Streptomycetaceae</taxon>
        <taxon>Streptomyces</taxon>
        <taxon>Streptomyces aurantiacus group</taxon>
    </lineage>
</organism>
<keyword evidence="3" id="KW-0614">Plasmid</keyword>
<keyword evidence="4" id="KW-1185">Reference proteome</keyword>
<proteinExistence type="predicted"/>
<dbReference type="AlphaFoldDB" id="A0A2Z4JE16"/>
<accession>A0A2Z4JE16</accession>
<dbReference type="SUPFAM" id="SSF53474">
    <property type="entry name" value="alpha/beta-Hydrolases"/>
    <property type="match status" value="1"/>
</dbReference>
<dbReference type="InterPro" id="IPR029058">
    <property type="entry name" value="AB_hydrolase_fold"/>
</dbReference>
<protein>
    <submittedName>
        <fullName evidence="3">Lipase family protein</fullName>
    </submittedName>
</protein>
<geneLocation type="plasmid" evidence="3 4">
    <name>unnamed1</name>
</geneLocation>
<dbReference type="InterPro" id="IPR002921">
    <property type="entry name" value="Fungal_lipase-type"/>
</dbReference>
<dbReference type="InterPro" id="IPR051218">
    <property type="entry name" value="Sec_MonoDiacylglyc_Lipase"/>
</dbReference>
<feature type="region of interest" description="Disordered" evidence="1">
    <location>
        <begin position="1"/>
        <end position="28"/>
    </location>
</feature>
<evidence type="ECO:0000259" key="2">
    <source>
        <dbReference type="Pfam" id="PF01764"/>
    </source>
</evidence>
<dbReference type="PANTHER" id="PTHR45856">
    <property type="entry name" value="ALPHA/BETA-HYDROLASES SUPERFAMILY PROTEIN"/>
    <property type="match status" value="1"/>
</dbReference>
<dbReference type="Proteomes" id="UP000249616">
    <property type="component" value="Plasmid unnamed1"/>
</dbReference>
<dbReference type="PANTHER" id="PTHR45856:SF24">
    <property type="entry name" value="FUNGAL LIPASE-LIKE DOMAIN-CONTAINING PROTEIN"/>
    <property type="match status" value="1"/>
</dbReference>
<feature type="domain" description="Fungal lipase-type" evidence="2">
    <location>
        <begin position="103"/>
        <end position="236"/>
    </location>
</feature>
<sequence>MPEVGRGWCGPALAAPHSDQRRGRDPPVAAPAAIDHRAAGYSLAHAYSLAQASALAYKDEAAIERQARAWGFDRVRHHETRFTPPFPLQDTQAYTMASDHMVVTAFRGTEPIQIKDWLTDGNTPPRQGPAGTGYVHHGFAEALESIYPDVKDTLAEFRTDGQSVWFTGHSLGGALAMLAGAHLYLEEPRLAADGVYTFGQPRTCDRKLAAAYNKGFDKRMYRFVNNNDIVPLLPPEPAFTHVDSLRYIDSRGRVHESMPVIGAFTDRVKGMTADVLAPASDGVRDHFMDSYLNALKKNLD</sequence>
<dbReference type="Pfam" id="PF01764">
    <property type="entry name" value="Lipase_3"/>
    <property type="match status" value="1"/>
</dbReference>
<dbReference type="Gene3D" id="3.40.50.1820">
    <property type="entry name" value="alpha/beta hydrolase"/>
    <property type="match status" value="1"/>
</dbReference>
<dbReference type="KEGG" id="scad:DN051_42275"/>
<evidence type="ECO:0000256" key="1">
    <source>
        <dbReference type="SAM" id="MobiDB-lite"/>
    </source>
</evidence>
<dbReference type="CDD" id="cd00519">
    <property type="entry name" value="Lipase_3"/>
    <property type="match status" value="1"/>
</dbReference>
<gene>
    <name evidence="3" type="ORF">DN051_42275</name>
</gene>
<reference evidence="4" key="1">
    <citation type="submission" date="2018-06" db="EMBL/GenBank/DDBJ databases">
        <authorList>
            <person name="Li K."/>
        </authorList>
    </citation>
    <scope>NUCLEOTIDE SEQUENCE [LARGE SCALE GENOMIC DNA]</scope>
    <source>
        <strain evidence="4">ZFG47</strain>
        <plasmid evidence="4">unnamed1</plasmid>
    </source>
</reference>